<evidence type="ECO:0000313" key="2">
    <source>
        <dbReference type="Proteomes" id="UP001267426"/>
    </source>
</evidence>
<organism evidence="1 2">
    <name type="scientific">Rubrivirga litoralis</name>
    <dbReference type="NCBI Taxonomy" id="3075598"/>
    <lineage>
        <taxon>Bacteria</taxon>
        <taxon>Pseudomonadati</taxon>
        <taxon>Rhodothermota</taxon>
        <taxon>Rhodothermia</taxon>
        <taxon>Rhodothermales</taxon>
        <taxon>Rubricoccaceae</taxon>
        <taxon>Rubrivirga</taxon>
    </lineage>
</organism>
<keyword evidence="2" id="KW-1185">Reference proteome</keyword>
<dbReference type="RefSeq" id="WP_311663772.1">
    <property type="nucleotide sequence ID" value="NZ_JAVRHT010000022.1"/>
</dbReference>
<accession>A0ABU3BS74</accession>
<dbReference type="EMBL" id="JAVRHT010000022">
    <property type="protein sequence ID" value="MDT0632137.1"/>
    <property type="molecule type" value="Genomic_DNA"/>
</dbReference>
<sequence length="78" mass="8614">MNAVRVVLPRSLHVYLADLAEQEGVTVEQFVASAVAEKASALMAEDYLADRARQGSRERYDAALRAVPDVAPDERDRL</sequence>
<gene>
    <name evidence="1" type="ORF">RM540_10315</name>
</gene>
<comment type="caution">
    <text evidence="1">The sequence shown here is derived from an EMBL/GenBank/DDBJ whole genome shotgun (WGS) entry which is preliminary data.</text>
</comment>
<protein>
    <submittedName>
        <fullName evidence="1">Toxin-antitoxin system HicB family antitoxin</fullName>
    </submittedName>
</protein>
<dbReference type="Proteomes" id="UP001267426">
    <property type="component" value="Unassembled WGS sequence"/>
</dbReference>
<evidence type="ECO:0000313" key="1">
    <source>
        <dbReference type="EMBL" id="MDT0632137.1"/>
    </source>
</evidence>
<reference evidence="1 2" key="1">
    <citation type="submission" date="2023-09" db="EMBL/GenBank/DDBJ databases">
        <authorList>
            <person name="Rey-Velasco X."/>
        </authorList>
    </citation>
    <scope>NUCLEOTIDE SEQUENCE [LARGE SCALE GENOMIC DNA]</scope>
    <source>
        <strain evidence="1 2">F394</strain>
    </source>
</reference>
<proteinExistence type="predicted"/>
<name>A0ABU3BS74_9BACT</name>